<dbReference type="EMBL" id="JBBNAF010000007">
    <property type="protein sequence ID" value="KAK9128423.1"/>
    <property type="molecule type" value="Genomic_DNA"/>
</dbReference>
<evidence type="ECO:0000313" key="1">
    <source>
        <dbReference type="EMBL" id="KAK9128423.1"/>
    </source>
</evidence>
<organism evidence="1 2">
    <name type="scientific">Stephania yunnanensis</name>
    <dbReference type="NCBI Taxonomy" id="152371"/>
    <lineage>
        <taxon>Eukaryota</taxon>
        <taxon>Viridiplantae</taxon>
        <taxon>Streptophyta</taxon>
        <taxon>Embryophyta</taxon>
        <taxon>Tracheophyta</taxon>
        <taxon>Spermatophyta</taxon>
        <taxon>Magnoliopsida</taxon>
        <taxon>Ranunculales</taxon>
        <taxon>Menispermaceae</taxon>
        <taxon>Menispermoideae</taxon>
        <taxon>Cissampelideae</taxon>
        <taxon>Stephania</taxon>
    </lineage>
</organism>
<protein>
    <submittedName>
        <fullName evidence="1">Uncharacterized protein</fullName>
    </submittedName>
</protein>
<name>A0AAP0P2V5_9MAGN</name>
<proteinExistence type="predicted"/>
<reference evidence="1 2" key="1">
    <citation type="submission" date="2024-01" db="EMBL/GenBank/DDBJ databases">
        <title>Genome assemblies of Stephania.</title>
        <authorList>
            <person name="Yang L."/>
        </authorList>
    </citation>
    <scope>NUCLEOTIDE SEQUENCE [LARGE SCALE GENOMIC DNA]</scope>
    <source>
        <strain evidence="1">YNDBR</strain>
        <tissue evidence="1">Leaf</tissue>
    </source>
</reference>
<comment type="caution">
    <text evidence="1">The sequence shown here is derived from an EMBL/GenBank/DDBJ whole genome shotgun (WGS) entry which is preliminary data.</text>
</comment>
<sequence length="77" mass="8901">MQWHGQFPIITYQCFSYQKASLRSLHKSRQNTDGAIFVRKKGVHRCSQKKLAKLKVKGGLGLRDLELFNLHFLAKKA</sequence>
<keyword evidence="2" id="KW-1185">Reference proteome</keyword>
<accession>A0AAP0P2V5</accession>
<evidence type="ECO:0000313" key="2">
    <source>
        <dbReference type="Proteomes" id="UP001420932"/>
    </source>
</evidence>
<dbReference type="AlphaFoldDB" id="A0AAP0P2V5"/>
<gene>
    <name evidence="1" type="ORF">Syun_017220</name>
</gene>
<dbReference type="Proteomes" id="UP001420932">
    <property type="component" value="Unassembled WGS sequence"/>
</dbReference>